<name>A0A1X1EVZ4_PANCY</name>
<sequence length="1151" mass="129083">MTTIQDENFPYFIIAPDYRESSAGIQVMHRLCHLLNESGRQAWMVNCAVNPAWNTPVVSGIELREHRLRGGLFTAIYPEVVSGNRHQAAMVVRYMLNREGVMNGNALEAGADDLFFWYRPEFAGKYANPHLLNIECYDLDLFQDDQPEKSCDILYLNRVPLSAVDFSALPPGIEILSMQNPLTLTELAAKLKAARTFYTYESSGTALLAILCGSPVVALTATGYEKYALTEATLAENGSVGICWDDHPATLEAVRANLWQMRDTLLKRREQTQAQIQQLVEMTQQKLRQHQQTLWQGRLENWLVQRSLTPALHDRLALASSPRILVAVFNDPTNPDHLLLTLDTLVQRPAFVQVVVIAAQDLTLPADILVIHADEWFNWLQHASVEATYDWLHCIPAGSFYSAESWPVLAHFLNRQTDALAVYSDELWLNAAGAAVPHLKPHWDWDLFSATPAAYLKRCLLSRQALQRWQGEARQYPQAFEVALMQLIALHAGVETIRHYPDPLCILPEPQLSETESLETARVLEHGLHLMGYPAAQVHIQPGQTLQLLYGHTALPRVSLILLAGHSLAQLEQAITSLLQHNNWPDTELLVVNHQHDDDTLNTWLAGLATIDPTRIRVIEVATGWQPVALRNAAATQANGEFLCFIEPQLIFLLDNWLAALMNHALRPEVAMVGPKLIHTEQHILSAGVIAGHRGLAAHIGHGERWDSPVMGGYLQSDRQSRLLNGQCLLIRQRDWQQLGGLDERYSDPAVAEIDFALKISRAGYRSIWTPHSVVATEGHARGFNPSSPEASQLRQHWGRDLLCDPAYPLNYSLHGDPFSVDESLKQTWPAFSEAKIPRVAFVHGDQDKPNSVRLLQILNVMAQQQQIALLTYDAFTPWVLLRLQPDMLIITADVAERQRENIASLVNLSGCQCYVLPEASVSQQSGSELLQANWLNGWLVWSEESQLWLQKRKQTAFLLPSQVMVPEIPPASAPRHARLRVLCDTRELSAADVRFFAQVVGETSAFIDWVIRGEAPASWLESIGEIHRAAPGPVSAEELASLNVNMAVLFRLNLDENRGKDDLSLLHYQAAGLPVLCSDIASLRHRGSASHIRNKENLWITALRDWHQQAEWPSVPALDPAYQLTEAGLTRFWQQAGIHFPDRDTAHRGF</sequence>
<protein>
    <recommendedName>
        <fullName evidence="1">Glycosyltransferase 2-like domain-containing protein</fullName>
    </recommendedName>
</protein>
<evidence type="ECO:0000259" key="1">
    <source>
        <dbReference type="Pfam" id="PF00535"/>
    </source>
</evidence>
<keyword evidence="3" id="KW-1185">Reference proteome</keyword>
<organism evidence="2 3">
    <name type="scientific">Pantoea cypripedii</name>
    <name type="common">Pectobacterium cypripedii</name>
    <name type="synonym">Erwinia cypripedii</name>
    <dbReference type="NCBI Taxonomy" id="55209"/>
    <lineage>
        <taxon>Bacteria</taxon>
        <taxon>Pseudomonadati</taxon>
        <taxon>Pseudomonadota</taxon>
        <taxon>Gammaproteobacteria</taxon>
        <taxon>Enterobacterales</taxon>
        <taxon>Erwiniaceae</taxon>
        <taxon>Pantoea</taxon>
    </lineage>
</organism>
<dbReference type="InterPro" id="IPR001173">
    <property type="entry name" value="Glyco_trans_2-like"/>
</dbReference>
<dbReference type="SUPFAM" id="SSF53448">
    <property type="entry name" value="Nucleotide-diphospho-sugar transferases"/>
    <property type="match status" value="1"/>
</dbReference>
<dbReference type="STRING" id="55209.HA50_11565"/>
<reference evidence="2 3" key="1">
    <citation type="journal article" date="2017" name="Antonie Van Leeuwenhoek">
        <title>Phylogenomic resolution of the bacterial genus Pantoea and its relationship with Erwinia and Tatumella.</title>
        <authorList>
            <person name="Palmer M."/>
            <person name="Steenkamp E.T."/>
            <person name="Coetzee M.P."/>
            <person name="Chan W.Y."/>
            <person name="van Zyl E."/>
            <person name="De Maayer P."/>
            <person name="Coutinho T.A."/>
            <person name="Blom J."/>
            <person name="Smits T.H."/>
            <person name="Duffy B."/>
            <person name="Venter S.N."/>
        </authorList>
    </citation>
    <scope>NUCLEOTIDE SEQUENCE [LARGE SCALE GENOMIC DNA]</scope>
    <source>
        <strain evidence="2 3">LMG 2657</strain>
    </source>
</reference>
<dbReference type="Pfam" id="PF00535">
    <property type="entry name" value="Glycos_transf_2"/>
    <property type="match status" value="1"/>
</dbReference>
<dbReference type="Proteomes" id="UP000193749">
    <property type="component" value="Unassembled WGS sequence"/>
</dbReference>
<comment type="caution">
    <text evidence="2">The sequence shown here is derived from an EMBL/GenBank/DDBJ whole genome shotgun (WGS) entry which is preliminary data.</text>
</comment>
<dbReference type="Gene3D" id="3.90.550.10">
    <property type="entry name" value="Spore Coat Polysaccharide Biosynthesis Protein SpsA, Chain A"/>
    <property type="match status" value="1"/>
</dbReference>
<evidence type="ECO:0000313" key="3">
    <source>
        <dbReference type="Proteomes" id="UP000193749"/>
    </source>
</evidence>
<evidence type="ECO:0000313" key="2">
    <source>
        <dbReference type="EMBL" id="ORM93955.1"/>
    </source>
</evidence>
<dbReference type="PANTHER" id="PTHR43179:SF7">
    <property type="entry name" value="RHAMNOSYLTRANSFERASE WBBL"/>
    <property type="match status" value="1"/>
</dbReference>
<feature type="domain" description="Glycosyltransferase 2-like" evidence="1">
    <location>
        <begin position="569"/>
        <end position="681"/>
    </location>
</feature>
<dbReference type="EMBL" id="MLJI01000001">
    <property type="protein sequence ID" value="ORM93955.1"/>
    <property type="molecule type" value="Genomic_DNA"/>
</dbReference>
<proteinExistence type="predicted"/>
<accession>A0A1X1EVZ4</accession>
<dbReference type="AlphaFoldDB" id="A0A1X1EVZ4"/>
<dbReference type="RefSeq" id="WP_084875574.1">
    <property type="nucleotide sequence ID" value="NZ_JAGGMY010000001.1"/>
</dbReference>
<dbReference type="PANTHER" id="PTHR43179">
    <property type="entry name" value="RHAMNOSYLTRANSFERASE WBBL"/>
    <property type="match status" value="1"/>
</dbReference>
<dbReference type="OrthoDB" id="9179784at2"/>
<gene>
    <name evidence="2" type="ORF">HA50_11565</name>
</gene>
<dbReference type="InterPro" id="IPR029044">
    <property type="entry name" value="Nucleotide-diphossugar_trans"/>
</dbReference>